<dbReference type="EMBL" id="MT142712">
    <property type="protein sequence ID" value="QJA87517.1"/>
    <property type="molecule type" value="Genomic_DNA"/>
</dbReference>
<reference evidence="2" key="1">
    <citation type="submission" date="2020-03" db="EMBL/GenBank/DDBJ databases">
        <title>The deep terrestrial virosphere.</title>
        <authorList>
            <person name="Holmfeldt K."/>
            <person name="Nilsson E."/>
            <person name="Simone D."/>
            <person name="Lopez-Fernandez M."/>
            <person name="Wu X."/>
            <person name="de Brujin I."/>
            <person name="Lundin D."/>
            <person name="Andersson A."/>
            <person name="Bertilsson S."/>
            <person name="Dopson M."/>
        </authorList>
    </citation>
    <scope>NUCLEOTIDE SEQUENCE</scope>
    <source>
        <strain evidence="1">MM415A01446</strain>
        <strain evidence="2">MM415B02974</strain>
    </source>
</reference>
<protein>
    <submittedName>
        <fullName evidence="2">Uncharacterized protein</fullName>
    </submittedName>
</protein>
<sequence length="122" mass="13487">MKIRDGFVSNSSSSSFLCLGVSDENLIKKLLKAENPKEIVEDNFSYYEGEGHGCLEAKHIMFFGNSEYWQAAGLGEGSTLSILENKSLKEARKVFVKLMKDKLGVDIPEKSVSLQFGEASSE</sequence>
<name>A0A6M3KZ83_9ZZZZ</name>
<organism evidence="2">
    <name type="scientific">viral metagenome</name>
    <dbReference type="NCBI Taxonomy" id="1070528"/>
    <lineage>
        <taxon>unclassified sequences</taxon>
        <taxon>metagenomes</taxon>
        <taxon>organismal metagenomes</taxon>
    </lineage>
</organism>
<accession>A0A6M3KZ83</accession>
<proteinExistence type="predicted"/>
<evidence type="ECO:0000313" key="2">
    <source>
        <dbReference type="EMBL" id="QJA87517.1"/>
    </source>
</evidence>
<dbReference type="EMBL" id="MT142242">
    <property type="protein sequence ID" value="QJA76771.1"/>
    <property type="molecule type" value="Genomic_DNA"/>
</dbReference>
<gene>
    <name evidence="1" type="ORF">MM415A01446_0013</name>
    <name evidence="2" type="ORF">MM415B02974_0008</name>
</gene>
<evidence type="ECO:0000313" key="1">
    <source>
        <dbReference type="EMBL" id="QJA76771.1"/>
    </source>
</evidence>
<dbReference type="AlphaFoldDB" id="A0A6M3KZ83"/>